<evidence type="ECO:0000256" key="6">
    <source>
        <dbReference type="ARBA" id="ARBA00023273"/>
    </source>
</evidence>
<dbReference type="GO" id="GO:0042073">
    <property type="term" value="P:intraciliary transport"/>
    <property type="evidence" value="ECO:0007669"/>
    <property type="project" value="InterPro"/>
</dbReference>
<evidence type="ECO:0000256" key="2">
    <source>
        <dbReference type="ARBA" id="ARBA00007700"/>
    </source>
</evidence>
<evidence type="ECO:0000256" key="3">
    <source>
        <dbReference type="ARBA" id="ARBA00022490"/>
    </source>
</evidence>
<gene>
    <name evidence="8" type="ORF">BSAL_83605</name>
</gene>
<proteinExistence type="inferred from homology"/>
<evidence type="ECO:0000256" key="4">
    <source>
        <dbReference type="ARBA" id="ARBA00023069"/>
    </source>
</evidence>
<dbReference type="GO" id="GO:0031514">
    <property type="term" value="C:motile cilium"/>
    <property type="evidence" value="ECO:0007669"/>
    <property type="project" value="TreeGrafter"/>
</dbReference>
<dbReference type="EMBL" id="CYKH01000941">
    <property type="protein sequence ID" value="CUG70728.1"/>
    <property type="molecule type" value="Genomic_DNA"/>
</dbReference>
<keyword evidence="8" id="KW-0282">Flagellum</keyword>
<feature type="compositionally biased region" description="Gly residues" evidence="7">
    <location>
        <begin position="282"/>
        <end position="297"/>
    </location>
</feature>
<feature type="compositionally biased region" description="Basic and acidic residues" evidence="7">
    <location>
        <begin position="57"/>
        <end position="71"/>
    </location>
</feature>
<dbReference type="Proteomes" id="UP000051952">
    <property type="component" value="Unassembled WGS sequence"/>
</dbReference>
<feature type="compositionally biased region" description="Acidic residues" evidence="7">
    <location>
        <begin position="272"/>
        <end position="281"/>
    </location>
</feature>
<dbReference type="PANTHER" id="PTHR13376">
    <property type="entry name" value="INTRAFLAGELLAR TRANSPORT PROTEIN 46 HOMOLOG"/>
    <property type="match status" value="1"/>
</dbReference>
<comment type="similarity">
    <text evidence="2">Belongs to the IFT46 family.</text>
</comment>
<protein>
    <submittedName>
        <fullName evidence="8">Intraflagellar transport complex B protein 47, putative</fullName>
    </submittedName>
</protein>
<feature type="compositionally biased region" description="Polar residues" evidence="7">
    <location>
        <begin position="210"/>
        <end position="232"/>
    </location>
</feature>
<dbReference type="AlphaFoldDB" id="A0A0S4J330"/>
<dbReference type="VEuPathDB" id="TriTrypDB:BSAL_83605"/>
<dbReference type="PANTHER" id="PTHR13376:SF0">
    <property type="entry name" value="INTRAFLAGELLAR TRANSPORT PROTEIN 46 HOMOLOG"/>
    <property type="match status" value="1"/>
</dbReference>
<evidence type="ECO:0000256" key="7">
    <source>
        <dbReference type="SAM" id="MobiDB-lite"/>
    </source>
</evidence>
<sequence length="552" mass="59260">MPPKKTFNRDDSDDDDDSTTETSSSEGEVAPTRQSNAANANNNNSSSNNNGRGVANKPHDEEFDAGHDDGVRTPPGETLQRRPSGATTQATVTPAGKAGGTLLRNNPNDETFDVEDDDERVRTPPQRGNNAPPPAAGGQRGAAAKPSGKAGNIQNNPHDYYEDAGDEGMETPPRQNIQPVAGKKPSNLNTNALGNRQLQNDTHDEAIDVSDNSQGTPASTYGSATPQSGTKHSLSGGGNNNNLSGNGAGGNRQTLPAPQGKMSMAVPRDDESSSEEEDDDAGGAGQNQGGGSNGGNGLPTSLPGFGGAKTAANKPPPTQEYNPADYASINQRASREMQELFMTIAQYQPQVQELPSKLRPFIPDFIPSVGDLDPFCKVPRPDARPDNLGLTVVDEPSANQSNPAVVALLMKHVTRGSAPFVYVESVEDSSNRPNVIDKWIADIKDLHYKKPLPTVNYSKVMPEIESLLQAWSPEFEELLNSDLQFPPTQVDLDIDQYVRVMCAVLDIPTYGTLVESLHVMFTLYCEFRANQHFQHSVNGATMKQPNTTKRIH</sequence>
<reference evidence="9" key="1">
    <citation type="submission" date="2015-09" db="EMBL/GenBank/DDBJ databases">
        <authorList>
            <consortium name="Pathogen Informatics"/>
        </authorList>
    </citation>
    <scope>NUCLEOTIDE SEQUENCE [LARGE SCALE GENOMIC DNA]</scope>
    <source>
        <strain evidence="9">Lake Konstanz</strain>
    </source>
</reference>
<feature type="compositionally biased region" description="Low complexity" evidence="7">
    <location>
        <begin position="35"/>
        <end position="50"/>
    </location>
</feature>
<dbReference type="Pfam" id="PF12317">
    <property type="entry name" value="IFT46_B_C"/>
    <property type="match status" value="1"/>
</dbReference>
<keyword evidence="4" id="KW-0969">Cilium</keyword>
<keyword evidence="6" id="KW-0966">Cell projection</keyword>
<accession>A0A0S4J330</accession>
<feature type="compositionally biased region" description="Polar residues" evidence="7">
    <location>
        <begin position="186"/>
        <end position="200"/>
    </location>
</feature>
<keyword evidence="3" id="KW-0963">Cytoplasm</keyword>
<organism evidence="8 9">
    <name type="scientific">Bodo saltans</name>
    <name type="common">Flagellated protozoan</name>
    <dbReference type="NCBI Taxonomy" id="75058"/>
    <lineage>
        <taxon>Eukaryota</taxon>
        <taxon>Discoba</taxon>
        <taxon>Euglenozoa</taxon>
        <taxon>Kinetoplastea</taxon>
        <taxon>Metakinetoplastina</taxon>
        <taxon>Eubodonida</taxon>
        <taxon>Bodonidae</taxon>
        <taxon>Bodo</taxon>
    </lineage>
</organism>
<dbReference type="GO" id="GO:0030992">
    <property type="term" value="C:intraciliary transport particle B"/>
    <property type="evidence" value="ECO:0007669"/>
    <property type="project" value="TreeGrafter"/>
</dbReference>
<evidence type="ECO:0000313" key="9">
    <source>
        <dbReference type="Proteomes" id="UP000051952"/>
    </source>
</evidence>
<evidence type="ECO:0000256" key="5">
    <source>
        <dbReference type="ARBA" id="ARBA00023212"/>
    </source>
</evidence>
<dbReference type="GO" id="GO:0060271">
    <property type="term" value="P:cilium assembly"/>
    <property type="evidence" value="ECO:0007669"/>
    <property type="project" value="TreeGrafter"/>
</dbReference>
<keyword evidence="5" id="KW-0206">Cytoskeleton</keyword>
<evidence type="ECO:0000313" key="8">
    <source>
        <dbReference type="EMBL" id="CUG70728.1"/>
    </source>
</evidence>
<dbReference type="GO" id="GO:0005815">
    <property type="term" value="C:microtubule organizing center"/>
    <property type="evidence" value="ECO:0007669"/>
    <property type="project" value="TreeGrafter"/>
</dbReference>
<dbReference type="OrthoDB" id="2119217at2759"/>
<comment type="subcellular location">
    <subcellularLocation>
        <location evidence="1">Cytoplasm</location>
        <location evidence="1">Cytoskeleton</location>
        <location evidence="1">Cilium basal body</location>
    </subcellularLocation>
</comment>
<feature type="region of interest" description="Disordered" evidence="7">
    <location>
        <begin position="1"/>
        <end position="324"/>
    </location>
</feature>
<keyword evidence="9" id="KW-1185">Reference proteome</keyword>
<evidence type="ECO:0000256" key="1">
    <source>
        <dbReference type="ARBA" id="ARBA00004120"/>
    </source>
</evidence>
<name>A0A0S4J330_BODSA</name>
<dbReference type="InterPro" id="IPR022088">
    <property type="entry name" value="Intraflagellar_transp_cmplxB"/>
</dbReference>